<proteinExistence type="predicted"/>
<keyword evidence="3" id="KW-1185">Reference proteome</keyword>
<evidence type="ECO:0000256" key="1">
    <source>
        <dbReference type="SAM" id="MobiDB-lite"/>
    </source>
</evidence>
<dbReference type="EMBL" id="JAAQHG020000005">
    <property type="protein sequence ID" value="KAL1589058.1"/>
    <property type="molecule type" value="Genomic_DNA"/>
</dbReference>
<accession>A0AB34KVJ3</accession>
<evidence type="ECO:0000313" key="2">
    <source>
        <dbReference type="EMBL" id="KAL1589058.1"/>
    </source>
</evidence>
<feature type="region of interest" description="Disordered" evidence="1">
    <location>
        <begin position="558"/>
        <end position="607"/>
    </location>
</feature>
<protein>
    <submittedName>
        <fullName evidence="2">Uncharacterized protein</fullName>
    </submittedName>
</protein>
<gene>
    <name evidence="2" type="ORF">WHR41_01897</name>
</gene>
<reference evidence="2 3" key="1">
    <citation type="journal article" date="2020" name="Microbiol. Resour. Announc.">
        <title>Draft Genome Sequence of a Cladosporium Species Isolated from the Mesophotic Ascidian Didemnum maculosum.</title>
        <authorList>
            <person name="Gioti A."/>
            <person name="Siaperas R."/>
            <person name="Nikolaivits E."/>
            <person name="Le Goff G."/>
            <person name="Ouazzani J."/>
            <person name="Kotoulas G."/>
            <person name="Topakas E."/>
        </authorList>
    </citation>
    <scope>NUCLEOTIDE SEQUENCE [LARGE SCALE GENOMIC DNA]</scope>
    <source>
        <strain evidence="2 3">TM138-S3</strain>
    </source>
</reference>
<evidence type="ECO:0000313" key="3">
    <source>
        <dbReference type="Proteomes" id="UP000803884"/>
    </source>
</evidence>
<dbReference type="RefSeq" id="XP_069232163.1">
    <property type="nucleotide sequence ID" value="XM_069370503.1"/>
</dbReference>
<name>A0AB34KVJ3_9PEZI</name>
<organism evidence="2 3">
    <name type="scientific">Cladosporium halotolerans</name>
    <dbReference type="NCBI Taxonomy" id="1052096"/>
    <lineage>
        <taxon>Eukaryota</taxon>
        <taxon>Fungi</taxon>
        <taxon>Dikarya</taxon>
        <taxon>Ascomycota</taxon>
        <taxon>Pezizomycotina</taxon>
        <taxon>Dothideomycetes</taxon>
        <taxon>Dothideomycetidae</taxon>
        <taxon>Cladosporiales</taxon>
        <taxon>Cladosporiaceae</taxon>
        <taxon>Cladosporium</taxon>
    </lineage>
</organism>
<dbReference type="GeneID" id="96003341"/>
<sequence length="637" mass="71042">MDNAQALNADSECAQPCMHHPIAPQYPNGTDLSEFVKTVAEGLERIAFPRPQQRYSSVYVLMISWEDDDLGTAREIAKLKDIFEEDYRYSTRHYEIPSHKKISPGSEPSWELEEVLVQTRNKHGRDEDGLLIIYYGGHGEVSKRSQHSIWKAWKSQPIGDKVPPTSPEIDWSESQAMIMGAKAEILFVLDCCYASASVRDFGQRYRGRRELLLASGNDKASNENTLTKALIYELQDLDASPCTVSSLHARLLQNQSKHSLKPAPIYTCMVGAKAGIVLAPLPDPNAPTSSTPQGTVIPHADRKTLSSPCRVLISVSLIEIGGQSIRETWMEWFRDHAPPNVGAVNLFPLDVTQLIRPVATFNSNSSYLIFSLPVSVWNVMNPNPAINLLSLVRSDNLIESDESTPSVNPTTDVRRESAIGAMNDRISKLSSEASKWQFRNATLRAEHSRLQDSLMAAKRESRRSPSLTKLIPTPSRRDDAWPESPHALHPRDPPNLPEVEKVGLPLSHRRTRLGPRGDLLYSDVDLWAPSLPVRSAGKSTYSVEESSPQRMVLPEMWPAQEESPDQATKLQKPVEGRHGQPEAGGAKPKRGVGKEGSQDKWDIDFVAQQRKDFAETIESSLDEQLDELRDSSGEKEK</sequence>
<feature type="region of interest" description="Disordered" evidence="1">
    <location>
        <begin position="455"/>
        <end position="498"/>
    </location>
</feature>
<dbReference type="AlphaFoldDB" id="A0AB34KVJ3"/>
<dbReference type="Proteomes" id="UP000803884">
    <property type="component" value="Unassembled WGS sequence"/>
</dbReference>
<comment type="caution">
    <text evidence="2">The sequence shown here is derived from an EMBL/GenBank/DDBJ whole genome shotgun (WGS) entry which is preliminary data.</text>
</comment>
<feature type="compositionally biased region" description="Basic and acidic residues" evidence="1">
    <location>
        <begin position="592"/>
        <end position="607"/>
    </location>
</feature>